<dbReference type="Proteomes" id="UP000298017">
    <property type="component" value="Unassembled WGS sequence"/>
</dbReference>
<dbReference type="InterPro" id="IPR019587">
    <property type="entry name" value="Polyketide_cyclase/dehydratase"/>
</dbReference>
<comment type="caution">
    <text evidence="1">The sequence shown here is derived from an EMBL/GenBank/DDBJ whole genome shotgun (WGS) entry which is preliminary data.</text>
</comment>
<reference evidence="1 2" key="1">
    <citation type="submission" date="2019-03" db="EMBL/GenBank/DDBJ databases">
        <title>Genome Sequencing and Assembly of Various Microbes Isolated from Alder Root Nodule.</title>
        <authorList>
            <person name="Swanson E."/>
            <person name="Sevigny J.L."/>
            <person name="Pesce C."/>
            <person name="Davis I."/>
            <person name="Kleiner V."/>
            <person name="Tisa L."/>
        </authorList>
    </citation>
    <scope>NUCLEOTIDE SEQUENCE [LARGE SCALE GENOMIC DNA]</scope>
    <source>
        <strain evidence="1 2">4R-31</strain>
    </source>
</reference>
<dbReference type="Gene3D" id="3.30.530.20">
    <property type="match status" value="1"/>
</dbReference>
<dbReference type="SUPFAM" id="SSF55961">
    <property type="entry name" value="Bet v1-like"/>
    <property type="match status" value="1"/>
</dbReference>
<organism evidence="1 2">
    <name type="scientific">Kocuria rhizophila</name>
    <dbReference type="NCBI Taxonomy" id="72000"/>
    <lineage>
        <taxon>Bacteria</taxon>
        <taxon>Bacillati</taxon>
        <taxon>Actinomycetota</taxon>
        <taxon>Actinomycetes</taxon>
        <taxon>Micrococcales</taxon>
        <taxon>Micrococcaceae</taxon>
        <taxon>Kocuria</taxon>
    </lineage>
</organism>
<evidence type="ECO:0000313" key="2">
    <source>
        <dbReference type="Proteomes" id="UP000298017"/>
    </source>
</evidence>
<dbReference type="InterPro" id="IPR023393">
    <property type="entry name" value="START-like_dom_sf"/>
</dbReference>
<evidence type="ECO:0000313" key="1">
    <source>
        <dbReference type="EMBL" id="TFI00248.1"/>
    </source>
</evidence>
<dbReference type="EMBL" id="SPNK01000010">
    <property type="protein sequence ID" value="TFI00248.1"/>
    <property type="molecule type" value="Genomic_DNA"/>
</dbReference>
<gene>
    <name evidence="1" type="ORF">E4P33_09290</name>
</gene>
<keyword evidence="2" id="KW-1185">Reference proteome</keyword>
<protein>
    <submittedName>
        <fullName evidence="1">SRPBCC family protein</fullName>
    </submittedName>
</protein>
<name>A0AAX2SB80_KOCRH</name>
<dbReference type="Pfam" id="PF10604">
    <property type="entry name" value="Polyketide_cyc2"/>
    <property type="match status" value="1"/>
</dbReference>
<proteinExistence type="predicted"/>
<dbReference type="AlphaFoldDB" id="A0AAX2SB80"/>
<sequence>MKMTVTRTGPARTSDAWEHYERLDLWTAWAPHLTNVRADSETLLPGTEGTVRALRVVPVPFRVLSVQAAQGRWSWRVRLGPLELTLAHWVSPSSSGGTRAGVTVHGPAAVLVAYRPLMGWALSRLVRVGTGR</sequence>
<accession>A0AAX2SB80</accession>